<feature type="coiled-coil region" evidence="1">
    <location>
        <begin position="267"/>
        <end position="340"/>
    </location>
</feature>
<dbReference type="AlphaFoldDB" id="A0A9D3RZK7"/>
<dbReference type="InterPro" id="IPR001012">
    <property type="entry name" value="UBX_dom"/>
</dbReference>
<feature type="region of interest" description="Disordered" evidence="2">
    <location>
        <begin position="185"/>
        <end position="206"/>
    </location>
</feature>
<feature type="compositionally biased region" description="Polar residues" evidence="2">
    <location>
        <begin position="185"/>
        <end position="194"/>
    </location>
</feature>
<protein>
    <recommendedName>
        <fullName evidence="3">UBX domain-containing protein</fullName>
    </recommendedName>
</protein>
<evidence type="ECO:0000313" key="4">
    <source>
        <dbReference type="EMBL" id="KAG5849659.1"/>
    </source>
</evidence>
<evidence type="ECO:0000256" key="2">
    <source>
        <dbReference type="SAM" id="MobiDB-lite"/>
    </source>
</evidence>
<gene>
    <name evidence="4" type="ORF">ANANG_G00113270</name>
</gene>
<reference evidence="4" key="1">
    <citation type="submission" date="2021-01" db="EMBL/GenBank/DDBJ databases">
        <title>A chromosome-scale assembly of European eel, Anguilla anguilla.</title>
        <authorList>
            <person name="Henkel C."/>
            <person name="Jong-Raadsen S.A."/>
            <person name="Dufour S."/>
            <person name="Weltzien F.-A."/>
            <person name="Palstra A.P."/>
            <person name="Pelster B."/>
            <person name="Spaink H.P."/>
            <person name="Van Den Thillart G.E."/>
            <person name="Jansen H."/>
            <person name="Zahm M."/>
            <person name="Klopp C."/>
            <person name="Cedric C."/>
            <person name="Louis A."/>
            <person name="Berthelot C."/>
            <person name="Parey E."/>
            <person name="Roest Crollius H."/>
            <person name="Montfort J."/>
            <person name="Robinson-Rechavi M."/>
            <person name="Bucao C."/>
            <person name="Bouchez O."/>
            <person name="Gislard M."/>
            <person name="Lluch J."/>
            <person name="Milhes M."/>
            <person name="Lampietro C."/>
            <person name="Lopez Roques C."/>
            <person name="Donnadieu C."/>
            <person name="Braasch I."/>
            <person name="Desvignes T."/>
            <person name="Postlethwait J."/>
            <person name="Bobe J."/>
            <person name="Guiguen Y."/>
            <person name="Dirks R."/>
        </authorList>
    </citation>
    <scope>NUCLEOTIDE SEQUENCE</scope>
    <source>
        <strain evidence="4">Tag_6206</strain>
        <tissue evidence="4">Liver</tissue>
    </source>
</reference>
<accession>A0A9D3RZK7</accession>
<keyword evidence="1" id="KW-0175">Coiled coil</keyword>
<feature type="region of interest" description="Disordered" evidence="2">
    <location>
        <begin position="237"/>
        <end position="257"/>
    </location>
</feature>
<dbReference type="EMBL" id="JAFIRN010000005">
    <property type="protein sequence ID" value="KAG5849659.1"/>
    <property type="molecule type" value="Genomic_DNA"/>
</dbReference>
<evidence type="ECO:0000259" key="3">
    <source>
        <dbReference type="PROSITE" id="PS50033"/>
    </source>
</evidence>
<sequence length="354" mass="40428">MEEAHGQENVASVTLNDRQDSVSLEAQLVQQERDRKRQTLQLYEARRRQESTIEERRRRLALYPEPRDGVCIQVKYGDGSARRRRFYVTQSIQILFDFAGLDDMATDVFHIQTASSSTTTPSTSTGTLSEHGITTPSTVYVLWLGPGEVEERLTLNALVAVPTSVLPSHSTAIHLLESTAATELNTAPSGSQDNLSHKHKELARPPGGTVAEAVEDSIVALSWPWFIPIEDTAVERPSLSPSHSTMPSVTSLPNPHPCAKRRRMQYSWLLERERAELQRERAELQRERAELELERAELQRERAELEMDRAELALEREQEEAELKRERAELQRDRAHVERSRRALFLFHTLLRKL</sequence>
<dbReference type="Gene3D" id="3.10.20.90">
    <property type="entry name" value="Phosphatidylinositol 3-kinase Catalytic Subunit, Chain A, domain 1"/>
    <property type="match status" value="1"/>
</dbReference>
<name>A0A9D3RZK7_ANGAN</name>
<comment type="caution">
    <text evidence="4">The sequence shown here is derived from an EMBL/GenBank/DDBJ whole genome shotgun (WGS) entry which is preliminary data.</text>
</comment>
<proteinExistence type="predicted"/>
<feature type="compositionally biased region" description="Polar residues" evidence="2">
    <location>
        <begin position="239"/>
        <end position="253"/>
    </location>
</feature>
<dbReference type="PROSITE" id="PS50033">
    <property type="entry name" value="UBX"/>
    <property type="match status" value="1"/>
</dbReference>
<organism evidence="4 5">
    <name type="scientific">Anguilla anguilla</name>
    <name type="common">European freshwater eel</name>
    <name type="synonym">Muraena anguilla</name>
    <dbReference type="NCBI Taxonomy" id="7936"/>
    <lineage>
        <taxon>Eukaryota</taxon>
        <taxon>Metazoa</taxon>
        <taxon>Chordata</taxon>
        <taxon>Craniata</taxon>
        <taxon>Vertebrata</taxon>
        <taxon>Euteleostomi</taxon>
        <taxon>Actinopterygii</taxon>
        <taxon>Neopterygii</taxon>
        <taxon>Teleostei</taxon>
        <taxon>Anguilliformes</taxon>
        <taxon>Anguillidae</taxon>
        <taxon>Anguilla</taxon>
    </lineage>
</organism>
<dbReference type="Proteomes" id="UP001044222">
    <property type="component" value="Unassembled WGS sequence"/>
</dbReference>
<feature type="domain" description="UBX" evidence="3">
    <location>
        <begin position="65"/>
        <end position="141"/>
    </location>
</feature>
<keyword evidence="5" id="KW-1185">Reference proteome</keyword>
<dbReference type="InterPro" id="IPR029071">
    <property type="entry name" value="Ubiquitin-like_domsf"/>
</dbReference>
<dbReference type="SUPFAM" id="SSF54236">
    <property type="entry name" value="Ubiquitin-like"/>
    <property type="match status" value="1"/>
</dbReference>
<evidence type="ECO:0000313" key="5">
    <source>
        <dbReference type="Proteomes" id="UP001044222"/>
    </source>
</evidence>
<evidence type="ECO:0000256" key="1">
    <source>
        <dbReference type="SAM" id="Coils"/>
    </source>
</evidence>